<evidence type="ECO:0000313" key="8">
    <source>
        <dbReference type="Proteomes" id="UP001152759"/>
    </source>
</evidence>
<organism evidence="7 8">
    <name type="scientific">Bemisia tabaci</name>
    <name type="common">Sweetpotato whitefly</name>
    <name type="synonym">Aleurodes tabaci</name>
    <dbReference type="NCBI Taxonomy" id="7038"/>
    <lineage>
        <taxon>Eukaryota</taxon>
        <taxon>Metazoa</taxon>
        <taxon>Ecdysozoa</taxon>
        <taxon>Arthropoda</taxon>
        <taxon>Hexapoda</taxon>
        <taxon>Insecta</taxon>
        <taxon>Pterygota</taxon>
        <taxon>Neoptera</taxon>
        <taxon>Paraneoptera</taxon>
        <taxon>Hemiptera</taxon>
        <taxon>Sternorrhyncha</taxon>
        <taxon>Aleyrodoidea</taxon>
        <taxon>Aleyrodidae</taxon>
        <taxon>Aleyrodinae</taxon>
        <taxon>Bemisia</taxon>
    </lineage>
</organism>
<evidence type="ECO:0000256" key="1">
    <source>
        <dbReference type="ARBA" id="ARBA00022723"/>
    </source>
</evidence>
<dbReference type="GO" id="GO:0005634">
    <property type="term" value="C:nucleus"/>
    <property type="evidence" value="ECO:0007669"/>
    <property type="project" value="TreeGrafter"/>
</dbReference>
<accession>A0A9P0A886</accession>
<evidence type="ECO:0000256" key="5">
    <source>
        <dbReference type="SAM" id="MobiDB-lite"/>
    </source>
</evidence>
<keyword evidence="1" id="KW-0479">Metal-binding</keyword>
<dbReference type="Proteomes" id="UP001152759">
    <property type="component" value="Chromosome 3"/>
</dbReference>
<dbReference type="Pfam" id="PF04194">
    <property type="entry name" value="PDCD2_C"/>
    <property type="match status" value="1"/>
</dbReference>
<evidence type="ECO:0000313" key="7">
    <source>
        <dbReference type="EMBL" id="CAH0386119.1"/>
    </source>
</evidence>
<name>A0A9P0A886_BEMTA</name>
<keyword evidence="3" id="KW-0862">Zinc</keyword>
<dbReference type="PROSITE" id="PS50865">
    <property type="entry name" value="ZF_MYND_2"/>
    <property type="match status" value="1"/>
</dbReference>
<evidence type="ECO:0000256" key="4">
    <source>
        <dbReference type="PROSITE-ProRule" id="PRU00134"/>
    </source>
</evidence>
<protein>
    <recommendedName>
        <fullName evidence="6">MYND-type domain-containing protein</fullName>
    </recommendedName>
</protein>
<dbReference type="PANTHER" id="PTHR12298:SF4">
    <property type="entry name" value="PROGRAMMED CELL DEATH PROTEIN 2"/>
    <property type="match status" value="1"/>
</dbReference>
<keyword evidence="2 4" id="KW-0863">Zinc-finger</keyword>
<dbReference type="EMBL" id="OU963864">
    <property type="protein sequence ID" value="CAH0386119.1"/>
    <property type="molecule type" value="Genomic_DNA"/>
</dbReference>
<dbReference type="InterPro" id="IPR007320">
    <property type="entry name" value="PDCD2_C"/>
</dbReference>
<dbReference type="GO" id="GO:0005737">
    <property type="term" value="C:cytoplasm"/>
    <property type="evidence" value="ECO:0007669"/>
    <property type="project" value="InterPro"/>
</dbReference>
<reference evidence="7" key="1">
    <citation type="submission" date="2021-12" db="EMBL/GenBank/DDBJ databases">
        <authorList>
            <person name="King R."/>
        </authorList>
    </citation>
    <scope>NUCLEOTIDE SEQUENCE</scope>
</reference>
<dbReference type="Pfam" id="PF01753">
    <property type="entry name" value="zf-MYND"/>
    <property type="match status" value="1"/>
</dbReference>
<dbReference type="GO" id="GO:0008270">
    <property type="term" value="F:zinc ion binding"/>
    <property type="evidence" value="ECO:0007669"/>
    <property type="project" value="UniProtKB-KW"/>
</dbReference>
<feature type="region of interest" description="Disordered" evidence="5">
    <location>
        <begin position="192"/>
        <end position="211"/>
    </location>
</feature>
<dbReference type="SUPFAM" id="SSF144232">
    <property type="entry name" value="HIT/MYND zinc finger-like"/>
    <property type="match status" value="1"/>
</dbReference>
<gene>
    <name evidence="7" type="ORF">BEMITA_LOCUS5279</name>
</gene>
<evidence type="ECO:0000256" key="2">
    <source>
        <dbReference type="ARBA" id="ARBA00022771"/>
    </source>
</evidence>
<evidence type="ECO:0000256" key="3">
    <source>
        <dbReference type="ARBA" id="ARBA00022833"/>
    </source>
</evidence>
<evidence type="ECO:0000259" key="6">
    <source>
        <dbReference type="PROSITE" id="PS50865"/>
    </source>
</evidence>
<dbReference type="AlphaFoldDB" id="A0A9P0A886"/>
<dbReference type="Gene3D" id="6.10.140.2220">
    <property type="match status" value="1"/>
</dbReference>
<dbReference type="PANTHER" id="PTHR12298">
    <property type="entry name" value="PCDC2 PROGRAMMED CELL DEATH PROTEIN 2 -RELATED"/>
    <property type="match status" value="1"/>
</dbReference>
<dbReference type="PROSITE" id="PS01360">
    <property type="entry name" value="ZF_MYND_1"/>
    <property type="match status" value="1"/>
</dbReference>
<feature type="domain" description="MYND-type" evidence="6">
    <location>
        <begin position="131"/>
        <end position="168"/>
    </location>
</feature>
<dbReference type="InterPro" id="IPR002893">
    <property type="entry name" value="Znf_MYND"/>
</dbReference>
<proteinExistence type="predicted"/>
<dbReference type="KEGG" id="btab:109031007"/>
<keyword evidence="8" id="KW-1185">Reference proteome</keyword>
<sequence>MPEVDLGFAEKCPSWKLESRFFPSKIGGAPAWLNLAELPNPDQLSCSKCNHQLKFLCQIYAPVNEKSDCFHRTIFVFFCSSAECSNVNRGSFKVFRCQLPRENAHYPSEPCPETESANSDLTPEKFGISLCAVCGVKGPFSCSQCKKVHYCSKEHQRLDWKGSHKQACKTGQQSSVKSEFLLPEFEIVIEPDDYSDSEASNSDSEDDDKTEVNQELFRKMMGEGKAGTLSDAKNVDDDLKQMALGKEDKQLSKFKSIVKRCPEQILRYQLDGSPLWISDKDVPQPEDILKCTECHGERVFEFQILPQMLNHMKWDQLKEESIDWGVLAVYTCQNNCVTGPAYKEEFLWRQALR</sequence>